<dbReference type="RefSeq" id="WP_097803553.1">
    <property type="nucleotide sequence ID" value="NZ_FXYH01000003.1"/>
</dbReference>
<evidence type="ECO:0000313" key="7">
    <source>
        <dbReference type="EMBL" id="SMX37307.1"/>
    </source>
</evidence>
<evidence type="ECO:0000256" key="2">
    <source>
        <dbReference type="ARBA" id="ARBA00022490"/>
    </source>
</evidence>
<dbReference type="NCBIfam" id="NF002139">
    <property type="entry name" value="PRK00977.1-3"/>
    <property type="match status" value="1"/>
</dbReference>
<evidence type="ECO:0000256" key="4">
    <source>
        <dbReference type="ARBA" id="ARBA00022801"/>
    </source>
</evidence>
<evidence type="ECO:0000256" key="1">
    <source>
        <dbReference type="ARBA" id="ARBA00009998"/>
    </source>
</evidence>
<accession>A0A238K4C6</accession>
<keyword evidence="5 6" id="KW-0269">Exonuclease</keyword>
<keyword evidence="2 6" id="KW-0963">Cytoplasm</keyword>
<protein>
    <recommendedName>
        <fullName evidence="6">Exodeoxyribonuclease 7 small subunit</fullName>
        <ecNumber evidence="6">3.1.11.6</ecNumber>
    </recommendedName>
    <alternativeName>
        <fullName evidence="6">Exodeoxyribonuclease VII small subunit</fullName>
        <shortName evidence="6">Exonuclease VII small subunit</shortName>
    </alternativeName>
</protein>
<comment type="subunit">
    <text evidence="6">Heterooligomer composed of large and small subunits.</text>
</comment>
<dbReference type="OrthoDB" id="9808145at2"/>
<organism evidence="7 8">
    <name type="scientific">Pelagimonas varians</name>
    <dbReference type="NCBI Taxonomy" id="696760"/>
    <lineage>
        <taxon>Bacteria</taxon>
        <taxon>Pseudomonadati</taxon>
        <taxon>Pseudomonadota</taxon>
        <taxon>Alphaproteobacteria</taxon>
        <taxon>Rhodobacterales</taxon>
        <taxon>Roseobacteraceae</taxon>
        <taxon>Pelagimonas</taxon>
    </lineage>
</organism>
<evidence type="ECO:0000256" key="5">
    <source>
        <dbReference type="ARBA" id="ARBA00022839"/>
    </source>
</evidence>
<dbReference type="HAMAP" id="MF_00337">
    <property type="entry name" value="Exonuc_7_S"/>
    <property type="match status" value="1"/>
</dbReference>
<dbReference type="SUPFAM" id="SSF116842">
    <property type="entry name" value="XseB-like"/>
    <property type="match status" value="1"/>
</dbReference>
<name>A0A238K4C6_9RHOB</name>
<dbReference type="GO" id="GO:0009318">
    <property type="term" value="C:exodeoxyribonuclease VII complex"/>
    <property type="evidence" value="ECO:0007669"/>
    <property type="project" value="UniProtKB-UniRule"/>
</dbReference>
<dbReference type="InterPro" id="IPR037004">
    <property type="entry name" value="Exonuc_VII_ssu_sf"/>
</dbReference>
<evidence type="ECO:0000313" key="8">
    <source>
        <dbReference type="Proteomes" id="UP000220836"/>
    </source>
</evidence>
<dbReference type="GO" id="GO:0006308">
    <property type="term" value="P:DNA catabolic process"/>
    <property type="evidence" value="ECO:0007669"/>
    <property type="project" value="UniProtKB-UniRule"/>
</dbReference>
<dbReference type="NCBIfam" id="TIGR01280">
    <property type="entry name" value="xseB"/>
    <property type="match status" value="1"/>
</dbReference>
<dbReference type="GO" id="GO:0005829">
    <property type="term" value="C:cytosol"/>
    <property type="evidence" value="ECO:0007669"/>
    <property type="project" value="TreeGrafter"/>
</dbReference>
<dbReference type="EC" id="3.1.11.6" evidence="6"/>
<comment type="catalytic activity">
    <reaction evidence="6">
        <text>Exonucleolytic cleavage in either 5'- to 3'- or 3'- to 5'-direction to yield nucleoside 5'-phosphates.</text>
        <dbReference type="EC" id="3.1.11.6"/>
    </reaction>
</comment>
<dbReference type="PANTHER" id="PTHR34137">
    <property type="entry name" value="EXODEOXYRIBONUCLEASE 7 SMALL SUBUNIT"/>
    <property type="match status" value="1"/>
</dbReference>
<sequence length="81" mass="8603">MSETTPIEAMTFEQAMAELEQVVGQLERGDVALEASIDLYDRGAKLRAHCEAKLKDAEEKVAAITLDGDGNPAGTKPLDAG</sequence>
<evidence type="ECO:0000256" key="6">
    <source>
        <dbReference type="HAMAP-Rule" id="MF_00337"/>
    </source>
</evidence>
<proteinExistence type="inferred from homology"/>
<dbReference type="AlphaFoldDB" id="A0A238K4C6"/>
<dbReference type="GO" id="GO:0008855">
    <property type="term" value="F:exodeoxyribonuclease VII activity"/>
    <property type="evidence" value="ECO:0007669"/>
    <property type="project" value="UniProtKB-UniRule"/>
</dbReference>
<comment type="similarity">
    <text evidence="1 6">Belongs to the XseB family.</text>
</comment>
<dbReference type="InterPro" id="IPR003761">
    <property type="entry name" value="Exonuc_VII_S"/>
</dbReference>
<comment type="function">
    <text evidence="6">Bidirectionally degrades single-stranded DNA into large acid-insoluble oligonucleotides, which are then degraded further into small acid-soluble oligonucleotides.</text>
</comment>
<comment type="subcellular location">
    <subcellularLocation>
        <location evidence="6">Cytoplasm</location>
    </subcellularLocation>
</comment>
<evidence type="ECO:0000256" key="3">
    <source>
        <dbReference type="ARBA" id="ARBA00022722"/>
    </source>
</evidence>
<reference evidence="7 8" key="1">
    <citation type="submission" date="2017-05" db="EMBL/GenBank/DDBJ databases">
        <authorList>
            <person name="Song R."/>
            <person name="Chenine A.L."/>
            <person name="Ruprecht R.M."/>
        </authorList>
    </citation>
    <scope>NUCLEOTIDE SEQUENCE [LARGE SCALE GENOMIC DNA]</scope>
    <source>
        <strain evidence="7 8">CECT 8663</strain>
    </source>
</reference>
<dbReference type="Pfam" id="PF02609">
    <property type="entry name" value="Exonuc_VII_S"/>
    <property type="match status" value="1"/>
</dbReference>
<dbReference type="PIRSF" id="PIRSF006488">
    <property type="entry name" value="Exonuc_VII_S"/>
    <property type="match status" value="1"/>
</dbReference>
<dbReference type="Gene3D" id="1.10.287.1040">
    <property type="entry name" value="Exonuclease VII, small subunit"/>
    <property type="match status" value="1"/>
</dbReference>
<dbReference type="Proteomes" id="UP000220836">
    <property type="component" value="Unassembled WGS sequence"/>
</dbReference>
<keyword evidence="4 6" id="KW-0378">Hydrolase</keyword>
<dbReference type="PANTHER" id="PTHR34137:SF1">
    <property type="entry name" value="EXODEOXYRIBONUCLEASE 7 SMALL SUBUNIT"/>
    <property type="match status" value="1"/>
</dbReference>
<keyword evidence="8" id="KW-1185">Reference proteome</keyword>
<dbReference type="EMBL" id="FXYH01000003">
    <property type="protein sequence ID" value="SMX37307.1"/>
    <property type="molecule type" value="Genomic_DNA"/>
</dbReference>
<gene>
    <name evidence="6 7" type="primary">xseB</name>
    <name evidence="7" type="ORF">PEV8663_01020</name>
</gene>
<keyword evidence="3 6" id="KW-0540">Nuclease</keyword>